<dbReference type="AlphaFoldDB" id="A0A941I9J0"/>
<accession>A0A941I9J0</accession>
<dbReference type="Gene3D" id="3.30.1950.10">
    <property type="entry name" value="wza like domain"/>
    <property type="match status" value="1"/>
</dbReference>
<feature type="domain" description="Soluble ligand binding" evidence="5">
    <location>
        <begin position="490"/>
        <end position="526"/>
    </location>
</feature>
<dbReference type="InterPro" id="IPR003715">
    <property type="entry name" value="Poly_export_N"/>
</dbReference>
<dbReference type="PANTHER" id="PTHR33619">
    <property type="entry name" value="POLYSACCHARIDE EXPORT PROTEIN GFCE-RELATED"/>
    <property type="match status" value="1"/>
</dbReference>
<sequence length="749" mass="81076">MKQFIPTLTLLLISSAYAQQAELTSAEISALPAEAFKTPKISNQNGVQSISNEPVVAQRADAGGVGKNEKSEFQAFVQYSTGKILNLYGQDFFSGSPSSFAPLQNTPLPTDYALGPGDEVVIRAWGGVDIDYKTTIDRSGNISLPTVGTISLAGVKAGDAESVIKASVAKLYRDFSMNVTFGRLRAITVYVVGHAKRPGSYTVSGFSTLVTALLASGGPNSVGSMRNVQVKRHGKTVGNLDIYSFIAKGDKSGDVKLQDGDTIFIPAAVGHVALTGKVNTQAIYELRSQNETLSNVLEIAGGLPVIADPRRVFLERIDPTKSQPRSVEEFKLDNQGLNRTLKSGDIVSISPITPDFSNAVSLRGNVNQQLRIPYTIGMRIRDLIPNREALTTRATIARRNFEGLDVAATNQNSNSIAARIGNLSDEINWEYAVIERTDKETQSISLVSFNLGRAMADVNSPDNLTLQSGDVVTVFSQNDIRVPASKRKVVVRVEGEVNIPGVYEMTPGDTIQSLITKAGGATNSAYIFGTEFYREQVRKEQQANLEKAVRRLEAQLRSENAKITTNDTSNDAAFASARIQAAKESSANAIAKLRELKATGRISLDLESSENNENLLKLPNLKLENGDQLVIPSRPDFIHIFGAVNQESSLIWQKGTTVDKYLQNSGLTSDADTDNIFILRANGTVLSSTGRGWFSSINSYALMPGDTIVIPERLNKETPYKTLTNGLKDWAQILSGFGISAAAIKTLRQ</sequence>
<feature type="signal peptide" evidence="3">
    <location>
        <begin position="1"/>
        <end position="18"/>
    </location>
</feature>
<dbReference type="InterPro" id="IPR019554">
    <property type="entry name" value="Soluble_ligand-bd"/>
</dbReference>
<keyword evidence="7" id="KW-1185">Reference proteome</keyword>
<dbReference type="Pfam" id="PF02563">
    <property type="entry name" value="Poly_export"/>
    <property type="match status" value="1"/>
</dbReference>
<name>A0A941I9J0_9BURK</name>
<reference evidence="6" key="1">
    <citation type="submission" date="2021-04" db="EMBL/GenBank/DDBJ databases">
        <title>novel species isolated from subtropical streams in China.</title>
        <authorList>
            <person name="Lu H."/>
        </authorList>
    </citation>
    <scope>NUCLEOTIDE SEQUENCE</scope>
    <source>
        <strain evidence="6">LFS511W</strain>
    </source>
</reference>
<dbReference type="PANTHER" id="PTHR33619:SF3">
    <property type="entry name" value="POLYSACCHARIDE EXPORT PROTEIN GFCE-RELATED"/>
    <property type="match status" value="1"/>
</dbReference>
<dbReference type="Proteomes" id="UP000680067">
    <property type="component" value="Unassembled WGS sequence"/>
</dbReference>
<keyword evidence="1 3" id="KW-0732">Signal</keyword>
<keyword evidence="2" id="KW-0175">Coiled coil</keyword>
<feature type="domain" description="Soluble ligand binding" evidence="5">
    <location>
        <begin position="272"/>
        <end position="319"/>
    </location>
</feature>
<feature type="domain" description="Soluble ligand binding" evidence="5">
    <location>
        <begin position="189"/>
        <end position="235"/>
    </location>
</feature>
<feature type="domain" description="Polysaccharide export protein N-terminal" evidence="4">
    <location>
        <begin position="109"/>
        <end position="180"/>
    </location>
</feature>
<evidence type="ECO:0000259" key="5">
    <source>
        <dbReference type="Pfam" id="PF10531"/>
    </source>
</evidence>
<feature type="chain" id="PRO_5037558765" evidence="3">
    <location>
        <begin position="19"/>
        <end position="749"/>
    </location>
</feature>
<dbReference type="InterPro" id="IPR049712">
    <property type="entry name" value="Poly_export"/>
</dbReference>
<organism evidence="6 7">
    <name type="scientific">Undibacterium luofuense</name>
    <dbReference type="NCBI Taxonomy" id="2828733"/>
    <lineage>
        <taxon>Bacteria</taxon>
        <taxon>Pseudomonadati</taxon>
        <taxon>Pseudomonadota</taxon>
        <taxon>Betaproteobacteria</taxon>
        <taxon>Burkholderiales</taxon>
        <taxon>Oxalobacteraceae</taxon>
        <taxon>Undibacterium</taxon>
    </lineage>
</organism>
<dbReference type="Pfam" id="PF10531">
    <property type="entry name" value="SLBB"/>
    <property type="match status" value="3"/>
</dbReference>
<evidence type="ECO:0000259" key="4">
    <source>
        <dbReference type="Pfam" id="PF02563"/>
    </source>
</evidence>
<gene>
    <name evidence="6" type="ORF">KDM89_17160</name>
</gene>
<comment type="caution">
    <text evidence="6">The sequence shown here is derived from an EMBL/GenBank/DDBJ whole genome shotgun (WGS) entry which is preliminary data.</text>
</comment>
<feature type="coiled-coil region" evidence="2">
    <location>
        <begin position="538"/>
        <end position="599"/>
    </location>
</feature>
<proteinExistence type="predicted"/>
<dbReference type="EMBL" id="JAGSPN010000015">
    <property type="protein sequence ID" value="MBR7783878.1"/>
    <property type="molecule type" value="Genomic_DNA"/>
</dbReference>
<dbReference type="GO" id="GO:0015159">
    <property type="term" value="F:polysaccharide transmembrane transporter activity"/>
    <property type="evidence" value="ECO:0007669"/>
    <property type="project" value="InterPro"/>
</dbReference>
<evidence type="ECO:0000256" key="2">
    <source>
        <dbReference type="SAM" id="Coils"/>
    </source>
</evidence>
<protein>
    <submittedName>
        <fullName evidence="6">SLBB domain-containing protein</fullName>
    </submittedName>
</protein>
<evidence type="ECO:0000256" key="1">
    <source>
        <dbReference type="ARBA" id="ARBA00022729"/>
    </source>
</evidence>
<dbReference type="Gene3D" id="3.10.560.10">
    <property type="entry name" value="Outer membrane lipoprotein wza domain like"/>
    <property type="match status" value="4"/>
</dbReference>
<evidence type="ECO:0000256" key="3">
    <source>
        <dbReference type="SAM" id="SignalP"/>
    </source>
</evidence>
<evidence type="ECO:0000313" key="7">
    <source>
        <dbReference type="Proteomes" id="UP000680067"/>
    </source>
</evidence>
<evidence type="ECO:0000313" key="6">
    <source>
        <dbReference type="EMBL" id="MBR7783878.1"/>
    </source>
</evidence>
<dbReference type="RefSeq" id="WP_212689147.1">
    <property type="nucleotide sequence ID" value="NZ_JAGSPN010000015.1"/>
</dbReference>